<dbReference type="SUPFAM" id="SSF53756">
    <property type="entry name" value="UDP-Glycosyltransferase/glycogen phosphorylase"/>
    <property type="match status" value="1"/>
</dbReference>
<dbReference type="GO" id="GO:0008194">
    <property type="term" value="F:UDP-glycosyltransferase activity"/>
    <property type="evidence" value="ECO:0007669"/>
    <property type="project" value="InterPro"/>
</dbReference>
<evidence type="ECO:0000313" key="4">
    <source>
        <dbReference type="EMBL" id="KAH9319687.1"/>
    </source>
</evidence>
<evidence type="ECO:0000259" key="3">
    <source>
        <dbReference type="Pfam" id="PF26168"/>
    </source>
</evidence>
<dbReference type="FunFam" id="3.40.50.2000:FF:000037">
    <property type="entry name" value="Glycosyltransferase"/>
    <property type="match status" value="1"/>
</dbReference>
<gene>
    <name evidence="4" type="ORF">KI387_021456</name>
</gene>
<dbReference type="InterPro" id="IPR058980">
    <property type="entry name" value="Glyco_transf_N"/>
</dbReference>
<dbReference type="Proteomes" id="UP000824469">
    <property type="component" value="Unassembled WGS sequence"/>
</dbReference>
<evidence type="ECO:0000256" key="1">
    <source>
        <dbReference type="ARBA" id="ARBA00009995"/>
    </source>
</evidence>
<dbReference type="GO" id="GO:1901135">
    <property type="term" value="P:carbohydrate derivative metabolic process"/>
    <property type="evidence" value="ECO:0007669"/>
    <property type="project" value="UniProtKB-ARBA"/>
</dbReference>
<dbReference type="EMBL" id="JAHRHJ020000004">
    <property type="protein sequence ID" value="KAH9319687.1"/>
    <property type="molecule type" value="Genomic_DNA"/>
</dbReference>
<accession>A0AA38LFY1</accession>
<name>A0AA38LFY1_TAXCH</name>
<dbReference type="InterPro" id="IPR002213">
    <property type="entry name" value="UDP_glucos_trans"/>
</dbReference>
<comment type="similarity">
    <text evidence="1">Belongs to the UDP-glycosyltransferase family.</text>
</comment>
<dbReference type="Gene3D" id="3.40.50.2000">
    <property type="entry name" value="Glycogen Phosphorylase B"/>
    <property type="match status" value="2"/>
</dbReference>
<dbReference type="AlphaFoldDB" id="A0AA38LFY1"/>
<keyword evidence="5" id="KW-1185">Reference proteome</keyword>
<proteinExistence type="inferred from homology"/>
<protein>
    <recommendedName>
        <fullName evidence="3">Glycosyltransferase N-terminal domain-containing protein</fullName>
    </recommendedName>
</protein>
<sequence length="462" mass="51860">MDKGSSSSKPIHVLMFPWLAHGHFSAFAGLSTRLADQGIEVSFLTTPLNIPRIKPMLANHEKIKLLEMPFPTVDGLPPGFECTSDTPPHLLGFFIRVVQLLEKPFESLLQRIPRPDCIIFDILQYWIPKVATKFGIPTVFFLVFSASYCSYELSPCRAKSQEKITAEELTQPPAGYPSSAISWHLSEAHLSIDLSYTQNDGMRNIDRIMGCIEGCRAIAIKSCNELEEKFIKFFERVTMKPVFPVGPLLLPTQGGLEQGDSDCLKWLEKQQDDSVVYVSFGSESFLTEQQIQEIALGLEAAQQPFILVLRFQKDLSFVLPEGFENRVEQRRFVINGWAPQREILCHPATGTFVTHCGWSSVLEGMSNGLPLIAVPIQYDQGLNARLVAEELKVGVEVERGKDALVNKYQICSAVRRIMVGEEGKEIMQRAREMGNLFRGSISSVSQRMYIDKFVEHLGSLVV</sequence>
<dbReference type="PANTHER" id="PTHR48044">
    <property type="entry name" value="GLYCOSYLTRANSFERASE"/>
    <property type="match status" value="1"/>
</dbReference>
<keyword evidence="2" id="KW-0808">Transferase</keyword>
<reference evidence="4 5" key="1">
    <citation type="journal article" date="2021" name="Nat. Plants">
        <title>The Taxus genome provides insights into paclitaxel biosynthesis.</title>
        <authorList>
            <person name="Xiong X."/>
            <person name="Gou J."/>
            <person name="Liao Q."/>
            <person name="Li Y."/>
            <person name="Zhou Q."/>
            <person name="Bi G."/>
            <person name="Li C."/>
            <person name="Du R."/>
            <person name="Wang X."/>
            <person name="Sun T."/>
            <person name="Guo L."/>
            <person name="Liang H."/>
            <person name="Lu P."/>
            <person name="Wu Y."/>
            <person name="Zhang Z."/>
            <person name="Ro D.K."/>
            <person name="Shang Y."/>
            <person name="Huang S."/>
            <person name="Yan J."/>
        </authorList>
    </citation>
    <scope>NUCLEOTIDE SEQUENCE [LARGE SCALE GENOMIC DNA]</scope>
    <source>
        <strain evidence="4">Ta-2019</strain>
    </source>
</reference>
<comment type="caution">
    <text evidence="4">The sequence shown here is derived from an EMBL/GenBank/DDBJ whole genome shotgun (WGS) entry which is preliminary data.</text>
</comment>
<dbReference type="CDD" id="cd03784">
    <property type="entry name" value="GT1_Gtf-like"/>
    <property type="match status" value="1"/>
</dbReference>
<organism evidence="4 5">
    <name type="scientific">Taxus chinensis</name>
    <name type="common">Chinese yew</name>
    <name type="synonym">Taxus wallichiana var. chinensis</name>
    <dbReference type="NCBI Taxonomy" id="29808"/>
    <lineage>
        <taxon>Eukaryota</taxon>
        <taxon>Viridiplantae</taxon>
        <taxon>Streptophyta</taxon>
        <taxon>Embryophyta</taxon>
        <taxon>Tracheophyta</taxon>
        <taxon>Spermatophyta</taxon>
        <taxon>Pinopsida</taxon>
        <taxon>Pinidae</taxon>
        <taxon>Conifers II</taxon>
        <taxon>Cupressales</taxon>
        <taxon>Taxaceae</taxon>
        <taxon>Taxus</taxon>
    </lineage>
</organism>
<dbReference type="PANTHER" id="PTHR48044:SF3">
    <property type="entry name" value="UDP-GLYCOSYLTRANSFERASE 91C1-LIKE"/>
    <property type="match status" value="1"/>
</dbReference>
<dbReference type="Pfam" id="PF26168">
    <property type="entry name" value="Glyco_transf_N"/>
    <property type="match status" value="1"/>
</dbReference>
<feature type="domain" description="Glycosyltransferase N-terminal" evidence="3">
    <location>
        <begin position="11"/>
        <end position="248"/>
    </location>
</feature>
<evidence type="ECO:0000313" key="5">
    <source>
        <dbReference type="Proteomes" id="UP000824469"/>
    </source>
</evidence>
<dbReference type="Pfam" id="PF00201">
    <property type="entry name" value="UDPGT"/>
    <property type="match status" value="1"/>
</dbReference>
<evidence type="ECO:0000256" key="2">
    <source>
        <dbReference type="ARBA" id="ARBA00022679"/>
    </source>
</evidence>
<dbReference type="OMA" id="CCHDSNE"/>